<reference evidence="7 8" key="1">
    <citation type="journal article" date="2015" name="Nature">
        <title>rRNA introns, odd ribosomes, and small enigmatic genomes across a large radiation of phyla.</title>
        <authorList>
            <person name="Brown C.T."/>
            <person name="Hug L.A."/>
            <person name="Thomas B.C."/>
            <person name="Sharon I."/>
            <person name="Castelle C.J."/>
            <person name="Singh A."/>
            <person name="Wilkins M.J."/>
            <person name="Williams K.H."/>
            <person name="Banfield J.F."/>
        </authorList>
    </citation>
    <scope>NUCLEOTIDE SEQUENCE [LARGE SCALE GENOMIC DNA]</scope>
</reference>
<comment type="subcellular location">
    <subcellularLocation>
        <location evidence="1">Membrane</location>
        <topology evidence="1">Single-pass membrane protein</topology>
    </subcellularLocation>
</comment>
<dbReference type="InterPro" id="IPR012902">
    <property type="entry name" value="N_methyl_site"/>
</dbReference>
<dbReference type="GO" id="GO:0016020">
    <property type="term" value="C:membrane"/>
    <property type="evidence" value="ECO:0007669"/>
    <property type="project" value="UniProtKB-SubCell"/>
</dbReference>
<dbReference type="GO" id="GO:0015627">
    <property type="term" value="C:type II protein secretion system complex"/>
    <property type="evidence" value="ECO:0007669"/>
    <property type="project" value="InterPro"/>
</dbReference>
<accession>A0A0G0ZTM4</accession>
<evidence type="ECO:0000256" key="3">
    <source>
        <dbReference type="ARBA" id="ARBA00022692"/>
    </source>
</evidence>
<dbReference type="NCBIfam" id="TIGR02532">
    <property type="entry name" value="IV_pilin_GFxxxE"/>
    <property type="match status" value="1"/>
</dbReference>
<feature type="transmembrane region" description="Helical" evidence="6">
    <location>
        <begin position="30"/>
        <end position="51"/>
    </location>
</feature>
<keyword evidence="4 6" id="KW-1133">Transmembrane helix</keyword>
<keyword evidence="2" id="KW-0488">Methylation</keyword>
<dbReference type="InterPro" id="IPR045584">
    <property type="entry name" value="Pilin-like"/>
</dbReference>
<evidence type="ECO:0000313" key="8">
    <source>
        <dbReference type="Proteomes" id="UP000033969"/>
    </source>
</evidence>
<organism evidence="7 8">
    <name type="scientific">Candidatus Woesebacteria bacterium GW2011_GWA1_41_7</name>
    <dbReference type="NCBI Taxonomy" id="1618556"/>
    <lineage>
        <taxon>Bacteria</taxon>
        <taxon>Candidatus Woeseibacteriota</taxon>
    </lineage>
</organism>
<dbReference type="PANTHER" id="PTHR30093:SF44">
    <property type="entry name" value="TYPE II SECRETION SYSTEM CORE PROTEIN G"/>
    <property type="match status" value="1"/>
</dbReference>
<evidence type="ECO:0000256" key="5">
    <source>
        <dbReference type="ARBA" id="ARBA00023136"/>
    </source>
</evidence>
<dbReference type="InterPro" id="IPR000983">
    <property type="entry name" value="Bac_GSPG_pilin"/>
</dbReference>
<evidence type="ECO:0000256" key="1">
    <source>
        <dbReference type="ARBA" id="ARBA00004167"/>
    </source>
</evidence>
<keyword evidence="5 6" id="KW-0472">Membrane</keyword>
<dbReference type="Proteomes" id="UP000033969">
    <property type="component" value="Unassembled WGS sequence"/>
</dbReference>
<name>A0A0G0ZTM4_9BACT</name>
<dbReference type="EMBL" id="LCBU01000044">
    <property type="protein sequence ID" value="KKS16338.1"/>
    <property type="molecule type" value="Genomic_DNA"/>
</dbReference>
<comment type="caution">
    <text evidence="7">The sequence shown here is derived from an EMBL/GenBank/DDBJ whole genome shotgun (WGS) entry which is preliminary data.</text>
</comment>
<protein>
    <submittedName>
        <fullName evidence="7">Uncharacterized protein</fullName>
    </submittedName>
</protein>
<dbReference type="PANTHER" id="PTHR30093">
    <property type="entry name" value="GENERAL SECRETION PATHWAY PROTEIN G"/>
    <property type="match status" value="1"/>
</dbReference>
<evidence type="ECO:0000256" key="4">
    <source>
        <dbReference type="ARBA" id="ARBA00022989"/>
    </source>
</evidence>
<dbReference type="PRINTS" id="PR00813">
    <property type="entry name" value="BCTERIALGSPG"/>
</dbReference>
<dbReference type="Gene3D" id="3.30.700.10">
    <property type="entry name" value="Glycoprotein, Type 4 Pilin"/>
    <property type="match status" value="1"/>
</dbReference>
<dbReference type="GO" id="GO:0015628">
    <property type="term" value="P:protein secretion by the type II secretion system"/>
    <property type="evidence" value="ECO:0007669"/>
    <property type="project" value="InterPro"/>
</dbReference>
<sequence length="181" mass="19339">MKIKKNLLTESAFTLTKARRTESAFTLIEMLVVVSIIGILAALATVSFSSTQKQARDTARKSDLKQYQNSLEAFANKNNGLYPAWYSGSAPMASLCSALGITGTCPNDPRYDPVDGDPPPYGYQSDGTTSDLMAKATQYILWARLENVTDTFWVVCSTGQSGKISSGTVFGGGACPAGLTQ</sequence>
<evidence type="ECO:0000256" key="2">
    <source>
        <dbReference type="ARBA" id="ARBA00022481"/>
    </source>
</evidence>
<dbReference type="SUPFAM" id="SSF54523">
    <property type="entry name" value="Pili subunits"/>
    <property type="match status" value="1"/>
</dbReference>
<proteinExistence type="predicted"/>
<gene>
    <name evidence="7" type="ORF">UU74_C0044G0004</name>
</gene>
<evidence type="ECO:0000256" key="6">
    <source>
        <dbReference type="SAM" id="Phobius"/>
    </source>
</evidence>
<keyword evidence="3 6" id="KW-0812">Transmembrane</keyword>
<evidence type="ECO:0000313" key="7">
    <source>
        <dbReference type="EMBL" id="KKS16338.1"/>
    </source>
</evidence>
<dbReference type="AlphaFoldDB" id="A0A0G0ZTM4"/>
<dbReference type="Pfam" id="PF07963">
    <property type="entry name" value="N_methyl"/>
    <property type="match status" value="1"/>
</dbReference>